<dbReference type="AlphaFoldDB" id="A0A9W8LXS2"/>
<evidence type="ECO:0000313" key="10">
    <source>
        <dbReference type="Proteomes" id="UP001139887"/>
    </source>
</evidence>
<keyword evidence="10" id="KW-1185">Reference proteome</keyword>
<keyword evidence="4" id="KW-0689">Ribosomal protein</keyword>
<dbReference type="EMBL" id="JANBUW010000490">
    <property type="protein sequence ID" value="KAJ2846639.1"/>
    <property type="molecule type" value="Genomic_DNA"/>
</dbReference>
<proteinExistence type="inferred from homology"/>
<evidence type="ECO:0000259" key="7">
    <source>
        <dbReference type="Pfam" id="PF01281"/>
    </source>
</evidence>
<keyword evidence="3" id="KW-0694">RNA-binding</keyword>
<evidence type="ECO:0000259" key="8">
    <source>
        <dbReference type="Pfam" id="PF03948"/>
    </source>
</evidence>
<evidence type="ECO:0000256" key="6">
    <source>
        <dbReference type="ARBA" id="ARBA00035427"/>
    </source>
</evidence>
<comment type="caution">
    <text evidence="9">The sequence shown here is derived from an EMBL/GenBank/DDBJ whole genome shotgun (WGS) entry which is preliminary data.</text>
</comment>
<name>A0A9W8LXS2_9FUNG</name>
<dbReference type="Gene3D" id="3.10.430.100">
    <property type="entry name" value="Ribosomal protein L9, C-terminal domain"/>
    <property type="match status" value="1"/>
</dbReference>
<dbReference type="OrthoDB" id="5555409at2759"/>
<dbReference type="SUPFAM" id="SSF55653">
    <property type="entry name" value="Ribosomal protein L9 C-domain"/>
    <property type="match status" value="1"/>
</dbReference>
<evidence type="ECO:0000256" key="1">
    <source>
        <dbReference type="ARBA" id="ARBA00010605"/>
    </source>
</evidence>
<dbReference type="InterPro" id="IPR020070">
    <property type="entry name" value="Ribosomal_bL9_N"/>
</dbReference>
<dbReference type="GO" id="GO:0006412">
    <property type="term" value="P:translation"/>
    <property type="evidence" value="ECO:0007669"/>
    <property type="project" value="InterPro"/>
</dbReference>
<dbReference type="SUPFAM" id="SSF55658">
    <property type="entry name" value="L9 N-domain-like"/>
    <property type="match status" value="1"/>
</dbReference>
<keyword evidence="5" id="KW-0687">Ribonucleoprotein</keyword>
<dbReference type="PANTHER" id="PTHR21368">
    <property type="entry name" value="50S RIBOSOMAL PROTEIN L9"/>
    <property type="match status" value="1"/>
</dbReference>
<dbReference type="InterPro" id="IPR020069">
    <property type="entry name" value="Ribosomal_bL9_C"/>
</dbReference>
<dbReference type="InterPro" id="IPR036935">
    <property type="entry name" value="Ribosomal_bL9_N_sf"/>
</dbReference>
<dbReference type="GO" id="GO:0003735">
    <property type="term" value="F:structural constituent of ribosome"/>
    <property type="evidence" value="ECO:0007669"/>
    <property type="project" value="InterPro"/>
</dbReference>
<dbReference type="GO" id="GO:0005840">
    <property type="term" value="C:ribosome"/>
    <property type="evidence" value="ECO:0007669"/>
    <property type="project" value="UniProtKB-KW"/>
</dbReference>
<evidence type="ECO:0000256" key="4">
    <source>
        <dbReference type="ARBA" id="ARBA00022980"/>
    </source>
</evidence>
<dbReference type="InterPro" id="IPR009027">
    <property type="entry name" value="Ribosomal_bL9/RNase_H1_N"/>
</dbReference>
<dbReference type="InterPro" id="IPR036791">
    <property type="entry name" value="Ribosomal_bL9_C_sf"/>
</dbReference>
<dbReference type="Gene3D" id="3.40.5.10">
    <property type="entry name" value="Ribosomal protein L9, N-terminal domain"/>
    <property type="match status" value="1"/>
</dbReference>
<gene>
    <name evidence="9" type="ORF">IWW36_004254</name>
</gene>
<dbReference type="Pfam" id="PF03948">
    <property type="entry name" value="Ribosomal_L9_C"/>
    <property type="match status" value="1"/>
</dbReference>
<sequence length="201" mass="22275">MSLLTRSLFQSCSGTQVFCRGLKRKSKISVTLLKAVPKLGAEGATVQVSRALMRHKLFPQRLADYVPKYTGPLDRVKAVEEEQVARAAVSNDSADTQRKVHNLALKNQEIISQLLNVESLVFERNTMPKESSSEENVQTIYGSLTKADVVKALAEKHGINVEKEALNMDDKIKHTGEYTCTIKLIYAGQTSLKLRVVPSDS</sequence>
<comment type="similarity">
    <text evidence="1">Belongs to the bacterial ribosomal protein bL9 family.</text>
</comment>
<evidence type="ECO:0000313" key="9">
    <source>
        <dbReference type="EMBL" id="KAJ2846639.1"/>
    </source>
</evidence>
<protein>
    <recommendedName>
        <fullName evidence="6">50S ribosomal protein L9, chloroplastic</fullName>
    </recommendedName>
</protein>
<organism evidence="9 10">
    <name type="scientific">Coemansia brasiliensis</name>
    <dbReference type="NCBI Taxonomy" id="2650707"/>
    <lineage>
        <taxon>Eukaryota</taxon>
        <taxon>Fungi</taxon>
        <taxon>Fungi incertae sedis</taxon>
        <taxon>Zoopagomycota</taxon>
        <taxon>Kickxellomycotina</taxon>
        <taxon>Kickxellomycetes</taxon>
        <taxon>Kickxellales</taxon>
        <taxon>Kickxellaceae</taxon>
        <taxon>Coemansia</taxon>
    </lineage>
</organism>
<dbReference type="Proteomes" id="UP001139887">
    <property type="component" value="Unassembled WGS sequence"/>
</dbReference>
<feature type="domain" description="Ribosomal protein L9" evidence="7">
    <location>
        <begin position="29"/>
        <end position="66"/>
    </location>
</feature>
<reference evidence="9" key="1">
    <citation type="submission" date="2022-07" db="EMBL/GenBank/DDBJ databases">
        <title>Phylogenomic reconstructions and comparative analyses of Kickxellomycotina fungi.</title>
        <authorList>
            <person name="Reynolds N.K."/>
            <person name="Stajich J.E."/>
            <person name="Barry K."/>
            <person name="Grigoriev I.V."/>
            <person name="Crous P."/>
            <person name="Smith M.E."/>
        </authorList>
    </citation>
    <scope>NUCLEOTIDE SEQUENCE</scope>
    <source>
        <strain evidence="9">NRRL 1566</strain>
    </source>
</reference>
<keyword evidence="2" id="KW-0699">rRNA-binding</keyword>
<evidence type="ECO:0000256" key="3">
    <source>
        <dbReference type="ARBA" id="ARBA00022884"/>
    </source>
</evidence>
<dbReference type="GO" id="GO:1990904">
    <property type="term" value="C:ribonucleoprotein complex"/>
    <property type="evidence" value="ECO:0007669"/>
    <property type="project" value="UniProtKB-KW"/>
</dbReference>
<feature type="domain" description="Large ribosomal subunit protein bL9 C-terminal" evidence="8">
    <location>
        <begin position="137"/>
        <end position="197"/>
    </location>
</feature>
<dbReference type="Pfam" id="PF01281">
    <property type="entry name" value="Ribosomal_L9_N"/>
    <property type="match status" value="1"/>
</dbReference>
<evidence type="ECO:0000256" key="2">
    <source>
        <dbReference type="ARBA" id="ARBA00022730"/>
    </source>
</evidence>
<accession>A0A9W8LXS2</accession>
<dbReference type="InterPro" id="IPR000244">
    <property type="entry name" value="Ribosomal_bL9"/>
</dbReference>
<evidence type="ECO:0000256" key="5">
    <source>
        <dbReference type="ARBA" id="ARBA00023274"/>
    </source>
</evidence>
<dbReference type="GO" id="GO:0019843">
    <property type="term" value="F:rRNA binding"/>
    <property type="evidence" value="ECO:0007669"/>
    <property type="project" value="UniProtKB-KW"/>
</dbReference>